<evidence type="ECO:0000256" key="1">
    <source>
        <dbReference type="ARBA" id="ARBA00004123"/>
    </source>
</evidence>
<evidence type="ECO:0000313" key="6">
    <source>
        <dbReference type="EMBL" id="KAF0319218.1"/>
    </source>
</evidence>
<organism evidence="6 7">
    <name type="scientific">Colletotrichum asianum</name>
    <dbReference type="NCBI Taxonomy" id="702518"/>
    <lineage>
        <taxon>Eukaryota</taxon>
        <taxon>Fungi</taxon>
        <taxon>Dikarya</taxon>
        <taxon>Ascomycota</taxon>
        <taxon>Pezizomycotina</taxon>
        <taxon>Sordariomycetes</taxon>
        <taxon>Hypocreomycetidae</taxon>
        <taxon>Glomerellales</taxon>
        <taxon>Glomerellaceae</taxon>
        <taxon>Colletotrichum</taxon>
        <taxon>Colletotrichum gloeosporioides species complex</taxon>
    </lineage>
</organism>
<dbReference type="InterPro" id="IPR050987">
    <property type="entry name" value="AtrR-like"/>
</dbReference>
<evidence type="ECO:0000313" key="7">
    <source>
        <dbReference type="Proteomes" id="UP000434172"/>
    </source>
</evidence>
<dbReference type="PANTHER" id="PTHR46910:SF37">
    <property type="entry name" value="ZN(II)2CYS6 TRANSCRIPTION FACTOR (EUROFUNG)"/>
    <property type="match status" value="1"/>
</dbReference>
<keyword evidence="7" id="KW-1185">Reference proteome</keyword>
<evidence type="ECO:0000256" key="3">
    <source>
        <dbReference type="ARBA" id="ARBA00023125"/>
    </source>
</evidence>
<dbReference type="CDD" id="cd12148">
    <property type="entry name" value="fungal_TF_MHR"/>
    <property type="match status" value="1"/>
</dbReference>
<keyword evidence="5" id="KW-0539">Nucleus</keyword>
<reference evidence="6 7" key="1">
    <citation type="submission" date="2019-12" db="EMBL/GenBank/DDBJ databases">
        <title>A genome sequence resource for the geographically widespread anthracnose pathogen Colletotrichum asianum.</title>
        <authorList>
            <person name="Meng Y."/>
        </authorList>
    </citation>
    <scope>NUCLEOTIDE SEQUENCE [LARGE SCALE GENOMIC DNA]</scope>
    <source>
        <strain evidence="6 7">ICMP 18580</strain>
    </source>
</reference>
<name>A0A8H3W6R9_9PEZI</name>
<dbReference type="PANTHER" id="PTHR46910">
    <property type="entry name" value="TRANSCRIPTION FACTOR PDR1"/>
    <property type="match status" value="1"/>
</dbReference>
<evidence type="ECO:0000256" key="2">
    <source>
        <dbReference type="ARBA" id="ARBA00023015"/>
    </source>
</evidence>
<comment type="caution">
    <text evidence="6">The sequence shown here is derived from an EMBL/GenBank/DDBJ whole genome shotgun (WGS) entry which is preliminary data.</text>
</comment>
<dbReference type="GO" id="GO:0003677">
    <property type="term" value="F:DNA binding"/>
    <property type="evidence" value="ECO:0007669"/>
    <property type="project" value="UniProtKB-KW"/>
</dbReference>
<dbReference type="Proteomes" id="UP000434172">
    <property type="component" value="Unassembled WGS sequence"/>
</dbReference>
<evidence type="ECO:0000256" key="5">
    <source>
        <dbReference type="ARBA" id="ARBA00023242"/>
    </source>
</evidence>
<comment type="subcellular location">
    <subcellularLocation>
        <location evidence="1">Nucleus</location>
    </subcellularLocation>
</comment>
<dbReference type="GO" id="GO:0005634">
    <property type="term" value="C:nucleus"/>
    <property type="evidence" value="ECO:0007669"/>
    <property type="project" value="UniProtKB-SubCell"/>
</dbReference>
<keyword evidence="4" id="KW-0804">Transcription</keyword>
<dbReference type="OrthoDB" id="4814856at2759"/>
<dbReference type="AlphaFoldDB" id="A0A8H3W6R9"/>
<gene>
    <name evidence="6" type="ORF">GQ607_013611</name>
</gene>
<proteinExistence type="predicted"/>
<dbReference type="EMBL" id="WOWK01000099">
    <property type="protein sequence ID" value="KAF0319218.1"/>
    <property type="molecule type" value="Genomic_DNA"/>
</dbReference>
<sequence>MLDTALQCLRIFLGSVNSDFQFFRNEEIEGVFQSYVQGQSCPSQGVYAAISMVCACASWTLHGAQNAITERLVENAMRVLPGIMMETPDTLVVGTLLLVVLINLPEGRNLNYLRQQVLLAKIQNRVWDDLRSPQPSAKGSQNHLKTTSKLLENLQQRADDLPASIRPPKVAHDLPAHHAMQIASLHRSYFQTIIAIHSAIFCRIPYFSDPAIREITIKVVNECASAARNILCLSVHTDKSHPFILEMCHDLVWSIDGLLLSIMLYRQTPGAQQDIELLKGFLDSFETNKPQHDGRVIYEALTIIYKSALEALSLTDKDRDQPEHAWLRLPAPASNIQLNPPTRGVLRLTKQVVIIGCEPVGAHVYVTETPFMELDILSPTANPLSGSKSDKQHPTRQCCKKKFIVLEKSKVNKRLRLKLWYYCYNSTEEFSLYYDDAKAKVQELFSQLATEYVSICIVSHDMQDSLSSLQKFDIELPSTTIFVDLIKVLEHQSRHDDQGIPKALRKYTDDNIAIRNGRYDRRPWPLAGQYGMPNYALVSVLGPAAEGCKRDKTEKEDTALKRIAKRAAVDNLNLGHKRRP</sequence>
<keyword evidence="3" id="KW-0238">DNA-binding</keyword>
<protein>
    <submittedName>
        <fullName evidence="6">Uncharacterized protein</fullName>
    </submittedName>
</protein>
<dbReference type="GO" id="GO:0003700">
    <property type="term" value="F:DNA-binding transcription factor activity"/>
    <property type="evidence" value="ECO:0007669"/>
    <property type="project" value="InterPro"/>
</dbReference>
<evidence type="ECO:0000256" key="4">
    <source>
        <dbReference type="ARBA" id="ARBA00023163"/>
    </source>
</evidence>
<accession>A0A8H3W6R9</accession>
<keyword evidence="2" id="KW-0805">Transcription regulation</keyword>